<dbReference type="Proteomes" id="UP001437256">
    <property type="component" value="Unassembled WGS sequence"/>
</dbReference>
<keyword evidence="4" id="KW-1185">Reference proteome</keyword>
<evidence type="ECO:0000313" key="3">
    <source>
        <dbReference type="EMBL" id="KAL0065754.1"/>
    </source>
</evidence>
<gene>
    <name evidence="3" type="ORF">AAF712_007237</name>
</gene>
<evidence type="ECO:0000256" key="2">
    <source>
        <dbReference type="SAM" id="MobiDB-lite"/>
    </source>
</evidence>
<evidence type="ECO:0000256" key="1">
    <source>
        <dbReference type="SAM" id="Coils"/>
    </source>
</evidence>
<feature type="coiled-coil region" evidence="1">
    <location>
        <begin position="130"/>
        <end position="177"/>
    </location>
</feature>
<comment type="caution">
    <text evidence="3">The sequence shown here is derived from an EMBL/GenBank/DDBJ whole genome shotgun (WGS) entry which is preliminary data.</text>
</comment>
<name>A0ABR2ZY83_9AGAR</name>
<reference evidence="3 4" key="1">
    <citation type="submission" date="2024-05" db="EMBL/GenBank/DDBJ databases">
        <title>A draft genome resource for the thread blight pathogen Marasmius tenuissimus strain MS-2.</title>
        <authorList>
            <person name="Yulfo-Soto G.E."/>
            <person name="Baruah I.K."/>
            <person name="Amoako-Attah I."/>
            <person name="Bukari Y."/>
            <person name="Meinhardt L.W."/>
            <person name="Bailey B.A."/>
            <person name="Cohen S.P."/>
        </authorList>
    </citation>
    <scope>NUCLEOTIDE SEQUENCE [LARGE SCALE GENOMIC DNA]</scope>
    <source>
        <strain evidence="3 4">MS-2</strain>
    </source>
</reference>
<organism evidence="3 4">
    <name type="scientific">Marasmius tenuissimus</name>
    <dbReference type="NCBI Taxonomy" id="585030"/>
    <lineage>
        <taxon>Eukaryota</taxon>
        <taxon>Fungi</taxon>
        <taxon>Dikarya</taxon>
        <taxon>Basidiomycota</taxon>
        <taxon>Agaricomycotina</taxon>
        <taxon>Agaricomycetes</taxon>
        <taxon>Agaricomycetidae</taxon>
        <taxon>Agaricales</taxon>
        <taxon>Marasmiineae</taxon>
        <taxon>Marasmiaceae</taxon>
        <taxon>Marasmius</taxon>
    </lineage>
</organism>
<dbReference type="EMBL" id="JBBXMP010000043">
    <property type="protein sequence ID" value="KAL0065754.1"/>
    <property type="molecule type" value="Genomic_DNA"/>
</dbReference>
<feature type="coiled-coil region" evidence="1">
    <location>
        <begin position="40"/>
        <end position="71"/>
    </location>
</feature>
<feature type="region of interest" description="Disordered" evidence="2">
    <location>
        <begin position="87"/>
        <end position="115"/>
    </location>
</feature>
<feature type="compositionally biased region" description="Polar residues" evidence="2">
    <location>
        <begin position="106"/>
        <end position="115"/>
    </location>
</feature>
<feature type="coiled-coil region" evidence="1">
    <location>
        <begin position="337"/>
        <end position="364"/>
    </location>
</feature>
<dbReference type="PANTHER" id="PTHR21974:SF2">
    <property type="entry name" value="RE15880P"/>
    <property type="match status" value="1"/>
</dbReference>
<proteinExistence type="predicted"/>
<dbReference type="PANTHER" id="PTHR21974">
    <property type="entry name" value="RE15880P"/>
    <property type="match status" value="1"/>
</dbReference>
<keyword evidence="1" id="KW-0175">Coiled coil</keyword>
<evidence type="ECO:0000313" key="4">
    <source>
        <dbReference type="Proteomes" id="UP001437256"/>
    </source>
</evidence>
<feature type="region of interest" description="Disordered" evidence="2">
    <location>
        <begin position="431"/>
        <end position="469"/>
    </location>
</feature>
<sequence length="469" mass="51935">MSLPLGKVIAEYRNKHTELIQGIARVDYAPGALAVQQVKIADLQVKVEEGRANLDKLLDRVKKQKKAAESSDSLKFNFKLPSLLRRANSKGKNKAKERDDPPSPQSPYVTTNSTFPELADENFSGYIDALKEEANEREKHDVLVQELTEAELGRITLEDKTREYNALKVKLDALYDLIFNGPTMGYPEEDQLEQQVSAARAVLDRVQVTQNTEKQAYECLYRAEKTLRDCKAKLKDGLQCAATSMFASGRSVLEKETSCLQSAHALAIQTTQLVQEARQLSPGVKPLETLTIAQTIPTRTESESGDQFYAVLKSAASEVARAHTQLAAERASYSGRAAAAKHVVEGAEQTLAQYKEDLSALRKRIFEDIAEKMLSRTPDLTINGINSEEEEYSEAPPSYQYEPPSTFVPPLLTSGLDTPNKYVQQLPATYSDYAPSPVSSSSHYIWPSPSPTTPSSVRRSRPLPRPPGS</sequence>
<protein>
    <submittedName>
        <fullName evidence="3">Uncharacterized protein</fullName>
    </submittedName>
</protein>
<feature type="compositionally biased region" description="Low complexity" evidence="2">
    <location>
        <begin position="431"/>
        <end position="457"/>
    </location>
</feature>
<accession>A0ABR2ZY83</accession>